<evidence type="ECO:0000256" key="5">
    <source>
        <dbReference type="ARBA" id="ARBA00022692"/>
    </source>
</evidence>
<evidence type="ECO:0000256" key="7">
    <source>
        <dbReference type="ARBA" id="ARBA00022989"/>
    </source>
</evidence>
<accession>A0A835BWU1</accession>
<dbReference type="Proteomes" id="UP000636709">
    <property type="component" value="Unassembled WGS sequence"/>
</dbReference>
<dbReference type="EMBL" id="JACEFO010001739">
    <property type="protein sequence ID" value="KAF8714040.1"/>
    <property type="molecule type" value="Genomic_DNA"/>
</dbReference>
<keyword evidence="7" id="KW-1133">Transmembrane helix</keyword>
<dbReference type="SUPFAM" id="SSF48264">
    <property type="entry name" value="Cytochrome P450"/>
    <property type="match status" value="1"/>
</dbReference>
<comment type="cofactor">
    <cofactor evidence="1 12">
        <name>heme</name>
        <dbReference type="ChEBI" id="CHEBI:30413"/>
    </cofactor>
</comment>
<organism evidence="14 15">
    <name type="scientific">Digitaria exilis</name>
    <dbReference type="NCBI Taxonomy" id="1010633"/>
    <lineage>
        <taxon>Eukaryota</taxon>
        <taxon>Viridiplantae</taxon>
        <taxon>Streptophyta</taxon>
        <taxon>Embryophyta</taxon>
        <taxon>Tracheophyta</taxon>
        <taxon>Spermatophyta</taxon>
        <taxon>Magnoliopsida</taxon>
        <taxon>Liliopsida</taxon>
        <taxon>Poales</taxon>
        <taxon>Poaceae</taxon>
        <taxon>PACMAD clade</taxon>
        <taxon>Panicoideae</taxon>
        <taxon>Panicodae</taxon>
        <taxon>Paniceae</taxon>
        <taxon>Anthephorinae</taxon>
        <taxon>Digitaria</taxon>
    </lineage>
</organism>
<dbReference type="GO" id="GO:0016020">
    <property type="term" value="C:membrane"/>
    <property type="evidence" value="ECO:0007669"/>
    <property type="project" value="UniProtKB-SubCell"/>
</dbReference>
<evidence type="ECO:0000256" key="6">
    <source>
        <dbReference type="ARBA" id="ARBA00022723"/>
    </source>
</evidence>
<dbReference type="InterPro" id="IPR002401">
    <property type="entry name" value="Cyt_P450_E_grp-I"/>
</dbReference>
<keyword evidence="9 12" id="KW-0408">Iron</keyword>
<keyword evidence="11" id="KW-0472">Membrane</keyword>
<dbReference type="PANTHER" id="PTHR47953">
    <property type="entry name" value="OS08G0105600 PROTEIN"/>
    <property type="match status" value="1"/>
</dbReference>
<keyword evidence="8 13" id="KW-0560">Oxidoreductase</keyword>
<dbReference type="PRINTS" id="PR00463">
    <property type="entry name" value="EP450I"/>
</dbReference>
<dbReference type="AlphaFoldDB" id="A0A835BWU1"/>
<evidence type="ECO:0008006" key="16">
    <source>
        <dbReference type="Google" id="ProtNLM"/>
    </source>
</evidence>
<dbReference type="GO" id="GO:0004497">
    <property type="term" value="F:monooxygenase activity"/>
    <property type="evidence" value="ECO:0007669"/>
    <property type="project" value="UniProtKB-KW"/>
</dbReference>
<evidence type="ECO:0000256" key="13">
    <source>
        <dbReference type="RuleBase" id="RU000461"/>
    </source>
</evidence>
<dbReference type="PROSITE" id="PS00086">
    <property type="entry name" value="CYTOCHROME_P450"/>
    <property type="match status" value="1"/>
</dbReference>
<dbReference type="InterPro" id="IPR017972">
    <property type="entry name" value="Cyt_P450_CS"/>
</dbReference>
<dbReference type="Gene3D" id="1.10.630.10">
    <property type="entry name" value="Cytochrome P450"/>
    <property type="match status" value="1"/>
</dbReference>
<reference evidence="14" key="1">
    <citation type="submission" date="2020-07" db="EMBL/GenBank/DDBJ databases">
        <title>Genome sequence and genetic diversity analysis of an under-domesticated orphan crop, white fonio (Digitaria exilis).</title>
        <authorList>
            <person name="Bennetzen J.L."/>
            <person name="Chen S."/>
            <person name="Ma X."/>
            <person name="Wang X."/>
            <person name="Yssel A.E.J."/>
            <person name="Chaluvadi S.R."/>
            <person name="Johnson M."/>
            <person name="Gangashetty P."/>
            <person name="Hamidou F."/>
            <person name="Sanogo M.D."/>
            <person name="Zwaenepoel A."/>
            <person name="Wallace J."/>
            <person name="Van De Peer Y."/>
            <person name="Van Deynze A."/>
        </authorList>
    </citation>
    <scope>NUCLEOTIDE SEQUENCE</scope>
    <source>
        <tissue evidence="14">Leaves</tissue>
    </source>
</reference>
<evidence type="ECO:0000256" key="12">
    <source>
        <dbReference type="PIRSR" id="PIRSR602401-1"/>
    </source>
</evidence>
<dbReference type="GO" id="GO:0005506">
    <property type="term" value="F:iron ion binding"/>
    <property type="evidence" value="ECO:0007669"/>
    <property type="project" value="InterPro"/>
</dbReference>
<comment type="subcellular location">
    <subcellularLocation>
        <location evidence="2">Membrane</location>
        <topology evidence="2">Single-pass membrane protein</topology>
    </subcellularLocation>
</comment>
<name>A0A835BWU1_9POAL</name>
<protein>
    <recommendedName>
        <fullName evidence="16">Cytochrome P450</fullName>
    </recommendedName>
</protein>
<evidence type="ECO:0000256" key="4">
    <source>
        <dbReference type="ARBA" id="ARBA00022617"/>
    </source>
</evidence>
<evidence type="ECO:0000256" key="2">
    <source>
        <dbReference type="ARBA" id="ARBA00004167"/>
    </source>
</evidence>
<evidence type="ECO:0000256" key="8">
    <source>
        <dbReference type="ARBA" id="ARBA00023002"/>
    </source>
</evidence>
<evidence type="ECO:0000256" key="3">
    <source>
        <dbReference type="ARBA" id="ARBA00010617"/>
    </source>
</evidence>
<proteinExistence type="inferred from homology"/>
<evidence type="ECO:0000256" key="10">
    <source>
        <dbReference type="ARBA" id="ARBA00023033"/>
    </source>
</evidence>
<dbReference type="PRINTS" id="PR00385">
    <property type="entry name" value="P450"/>
</dbReference>
<evidence type="ECO:0000256" key="11">
    <source>
        <dbReference type="ARBA" id="ARBA00023136"/>
    </source>
</evidence>
<dbReference type="PANTHER" id="PTHR47953:SF19">
    <property type="entry name" value="OS06G0641600 PROTEIN"/>
    <property type="match status" value="1"/>
</dbReference>
<comment type="similarity">
    <text evidence="3 13">Belongs to the cytochrome P450 family.</text>
</comment>
<evidence type="ECO:0000313" key="15">
    <source>
        <dbReference type="Proteomes" id="UP000636709"/>
    </source>
</evidence>
<evidence type="ECO:0000313" key="14">
    <source>
        <dbReference type="EMBL" id="KAF8714040.1"/>
    </source>
</evidence>
<comment type="caution">
    <text evidence="14">The sequence shown here is derived from an EMBL/GenBank/DDBJ whole genome shotgun (WGS) entry which is preliminary data.</text>
</comment>
<keyword evidence="15" id="KW-1185">Reference proteome</keyword>
<keyword evidence="6 12" id="KW-0479">Metal-binding</keyword>
<dbReference type="GO" id="GO:0016705">
    <property type="term" value="F:oxidoreductase activity, acting on paired donors, with incorporation or reduction of molecular oxygen"/>
    <property type="evidence" value="ECO:0007669"/>
    <property type="project" value="InterPro"/>
</dbReference>
<dbReference type="InterPro" id="IPR036396">
    <property type="entry name" value="Cyt_P450_sf"/>
</dbReference>
<dbReference type="Pfam" id="PF00067">
    <property type="entry name" value="p450"/>
    <property type="match status" value="1"/>
</dbReference>
<dbReference type="InterPro" id="IPR001128">
    <property type="entry name" value="Cyt_P450"/>
</dbReference>
<feature type="binding site" description="axial binding residue" evidence="12">
    <location>
        <position position="257"/>
    </location>
    <ligand>
        <name>heme</name>
        <dbReference type="ChEBI" id="CHEBI:30413"/>
    </ligand>
    <ligandPart>
        <name>Fe</name>
        <dbReference type="ChEBI" id="CHEBI:18248"/>
    </ligandPart>
</feature>
<sequence length="320" mass="36029">MRPRLSALLSDLTVCAVIGGRWKERELFLQQIDNLNRITVGYNLVDLWPSSRLARRLSSALRRTEESRDIIFRILDGIINEHLERMDSGGGTETTGEAEDILDVLLKMQRDGEISIDMDIIKVIIFVCSSETTATVLEWAMAELIRNPRVMQRATAEVRSVFNGHNTVPEQALGELRYLHLVIRETFRLHPPAPFLPRQAPQGTTNKPCRVLGYDVPPGTTVLVNAFRPERFEDGGVVDFKGTDFEFLPFGAGRRMCPGMAFGLAKFELTLANLLFHFDWEAPGLVDPDNFDMSEVFGVSVRRKAGLLLRPILRRPVPGV</sequence>
<gene>
    <name evidence="14" type="ORF">HU200_028033</name>
</gene>
<dbReference type="OrthoDB" id="588764at2759"/>
<evidence type="ECO:0000256" key="1">
    <source>
        <dbReference type="ARBA" id="ARBA00001971"/>
    </source>
</evidence>
<dbReference type="GO" id="GO:0020037">
    <property type="term" value="F:heme binding"/>
    <property type="evidence" value="ECO:0007669"/>
    <property type="project" value="InterPro"/>
</dbReference>
<keyword evidence="10 13" id="KW-0503">Monooxygenase</keyword>
<dbReference type="InterPro" id="IPR052306">
    <property type="entry name" value="CYP450_71D"/>
</dbReference>
<evidence type="ECO:0000256" key="9">
    <source>
        <dbReference type="ARBA" id="ARBA00023004"/>
    </source>
</evidence>
<keyword evidence="4 12" id="KW-0349">Heme</keyword>
<keyword evidence="5" id="KW-0812">Transmembrane</keyword>